<dbReference type="InterPro" id="IPR036138">
    <property type="entry name" value="PBP_dimer_sf"/>
</dbReference>
<accession>A0A371J7W9</accession>
<dbReference type="GO" id="GO:0008658">
    <property type="term" value="F:penicillin binding"/>
    <property type="evidence" value="ECO:0007669"/>
    <property type="project" value="InterPro"/>
</dbReference>
<keyword evidence="4" id="KW-1133">Transmembrane helix</keyword>
<gene>
    <name evidence="7" type="ORF">CHL78_004265</name>
</gene>
<keyword evidence="3 4" id="KW-0472">Membrane</keyword>
<dbReference type="PANTHER" id="PTHR30627:SF24">
    <property type="entry name" value="PENICILLIN-BINDING PROTEIN 4B"/>
    <property type="match status" value="1"/>
</dbReference>
<dbReference type="InterPro" id="IPR005311">
    <property type="entry name" value="PBP_dimer"/>
</dbReference>
<dbReference type="InterPro" id="IPR050515">
    <property type="entry name" value="Beta-lactam/transpept"/>
</dbReference>
<comment type="similarity">
    <text evidence="2">Belongs to the transpeptidase family.</text>
</comment>
<organism evidence="7 8">
    <name type="scientific">Romboutsia weinsteinii</name>
    <dbReference type="NCBI Taxonomy" id="2020949"/>
    <lineage>
        <taxon>Bacteria</taxon>
        <taxon>Bacillati</taxon>
        <taxon>Bacillota</taxon>
        <taxon>Clostridia</taxon>
        <taxon>Peptostreptococcales</taxon>
        <taxon>Peptostreptococcaceae</taxon>
        <taxon>Romboutsia</taxon>
    </lineage>
</organism>
<dbReference type="InterPro" id="IPR001460">
    <property type="entry name" value="PCN-bd_Tpept"/>
</dbReference>
<keyword evidence="8" id="KW-1185">Reference proteome</keyword>
<evidence type="ECO:0000313" key="8">
    <source>
        <dbReference type="Proteomes" id="UP000215694"/>
    </source>
</evidence>
<evidence type="ECO:0000259" key="6">
    <source>
        <dbReference type="Pfam" id="PF03717"/>
    </source>
</evidence>
<dbReference type="PANTHER" id="PTHR30627">
    <property type="entry name" value="PEPTIDOGLYCAN D,D-TRANSPEPTIDASE"/>
    <property type="match status" value="1"/>
</dbReference>
<dbReference type="Pfam" id="PF03717">
    <property type="entry name" value="PBP_dimer"/>
    <property type="match status" value="1"/>
</dbReference>
<proteinExistence type="inferred from homology"/>
<dbReference type="AlphaFoldDB" id="A0A371J7W9"/>
<dbReference type="RefSeq" id="WP_094366574.1">
    <property type="nucleotide sequence ID" value="NZ_NOJY02000005.1"/>
</dbReference>
<dbReference type="Gene3D" id="3.40.710.10">
    <property type="entry name" value="DD-peptidase/beta-lactamase superfamily"/>
    <property type="match status" value="1"/>
</dbReference>
<evidence type="ECO:0000259" key="5">
    <source>
        <dbReference type="Pfam" id="PF00905"/>
    </source>
</evidence>
<evidence type="ECO:0000256" key="3">
    <source>
        <dbReference type="ARBA" id="ARBA00023136"/>
    </source>
</evidence>
<dbReference type="Gene3D" id="3.90.1310.10">
    <property type="entry name" value="Penicillin-binding protein 2a (Domain 2)"/>
    <property type="match status" value="1"/>
</dbReference>
<dbReference type="OrthoDB" id="2985542at2"/>
<dbReference type="GO" id="GO:0005886">
    <property type="term" value="C:plasma membrane"/>
    <property type="evidence" value="ECO:0007669"/>
    <property type="project" value="TreeGrafter"/>
</dbReference>
<comment type="subcellular location">
    <subcellularLocation>
        <location evidence="1">Membrane</location>
    </subcellularLocation>
</comment>
<feature type="transmembrane region" description="Helical" evidence="4">
    <location>
        <begin position="16"/>
        <end position="35"/>
    </location>
</feature>
<evidence type="ECO:0000256" key="2">
    <source>
        <dbReference type="ARBA" id="ARBA00007171"/>
    </source>
</evidence>
<feature type="domain" description="Penicillin-binding protein transpeptidase" evidence="5">
    <location>
        <begin position="250"/>
        <end position="553"/>
    </location>
</feature>
<dbReference type="InterPro" id="IPR012338">
    <property type="entry name" value="Beta-lactam/transpept-like"/>
</dbReference>
<dbReference type="EMBL" id="NOJY02000005">
    <property type="protein sequence ID" value="RDY28757.1"/>
    <property type="molecule type" value="Genomic_DNA"/>
</dbReference>
<sequence>MSRIKGPLSSRSKNRAYIAFIIGAIVYALLIYRLVDIQIIKGEEYTNKQLSQGSEKVDLNSGRGIIYDRNNKPLTDTEKSKVLIIQSEKLSEGYKTMNLIKEATKLEYTDIAKMIEEQMPSSSILIETGYIDNAMKEELEENEIIIEEKTSRYSENGLLSHTIGHLKKSDSSGQMGIEKSMDSILKDSNEQYVSAFKAGDSGNRENLNILKGSITTVKEKENDRHIRLTIDSSIQKKVEEVVDKEENPTAVVISDVDTGEVLSISSRPNFDPNNIYEETIRSQNEKSSIFLNRATNVTYPPGSVFKIVVLYAAFENRVIGNDYTYNCTGKTLVGNDEYLKCHKLDGHGLETLEQAFANSCNTAFYDIANKVGEEKILEAAKALHVSDKIDIGIDEERSAKIPDNIEIRNLAIGQGGIEFTPLQINQLTQIVANNGTYKPLYIYDSIIDNDKNIIKPFKVSKDEEIISPYSITRIKEMMKSVSKEGTAKELSDLPGKCGVKTGTAQSSLNGVEIAHGWITGFYPAENPKYAITVLVEGTDAGNKSAIPIFKEICEKINKK</sequence>
<dbReference type="GO" id="GO:0071972">
    <property type="term" value="F:peptidoglycan L,D-transpeptidase activity"/>
    <property type="evidence" value="ECO:0007669"/>
    <property type="project" value="TreeGrafter"/>
</dbReference>
<dbReference type="SUPFAM" id="SSF56519">
    <property type="entry name" value="Penicillin binding protein dimerisation domain"/>
    <property type="match status" value="1"/>
</dbReference>
<keyword evidence="4" id="KW-0812">Transmembrane</keyword>
<evidence type="ECO:0000256" key="1">
    <source>
        <dbReference type="ARBA" id="ARBA00004370"/>
    </source>
</evidence>
<name>A0A371J7W9_9FIRM</name>
<evidence type="ECO:0000313" key="7">
    <source>
        <dbReference type="EMBL" id="RDY28757.1"/>
    </source>
</evidence>
<feature type="domain" description="Penicillin-binding protein dimerisation" evidence="6">
    <location>
        <begin position="60"/>
        <end position="191"/>
    </location>
</feature>
<protein>
    <submittedName>
        <fullName evidence="7">Penicillin-binding protein 2</fullName>
    </submittedName>
</protein>
<dbReference type="Pfam" id="PF00905">
    <property type="entry name" value="Transpeptidase"/>
    <property type="match status" value="1"/>
</dbReference>
<reference evidence="7 8" key="1">
    <citation type="journal article" date="2017" name="Genome Announc.">
        <title>Draft Genome Sequence of Romboutsia weinsteinii sp. nov. Strain CCRI-19649(T) Isolated from Surface Water.</title>
        <authorList>
            <person name="Maheux A.F."/>
            <person name="Boudreau D.K."/>
            <person name="Berube E."/>
            <person name="Boissinot M."/>
            <person name="Cantin P."/>
            <person name="Raymond F."/>
            <person name="Corbeil J."/>
            <person name="Omar R.F."/>
            <person name="Bergeron M.G."/>
        </authorList>
    </citation>
    <scope>NUCLEOTIDE SEQUENCE [LARGE SCALE GENOMIC DNA]</scope>
    <source>
        <strain evidence="7 8">CCRI-19649</strain>
    </source>
</reference>
<comment type="caution">
    <text evidence="7">The sequence shown here is derived from an EMBL/GenBank/DDBJ whole genome shotgun (WGS) entry which is preliminary data.</text>
</comment>
<dbReference type="GO" id="GO:0071555">
    <property type="term" value="P:cell wall organization"/>
    <property type="evidence" value="ECO:0007669"/>
    <property type="project" value="TreeGrafter"/>
</dbReference>
<evidence type="ECO:0000256" key="4">
    <source>
        <dbReference type="SAM" id="Phobius"/>
    </source>
</evidence>
<dbReference type="Proteomes" id="UP000215694">
    <property type="component" value="Unassembled WGS sequence"/>
</dbReference>
<dbReference type="SUPFAM" id="SSF56601">
    <property type="entry name" value="beta-lactamase/transpeptidase-like"/>
    <property type="match status" value="1"/>
</dbReference>